<evidence type="ECO:0000256" key="1">
    <source>
        <dbReference type="ARBA" id="ARBA00022676"/>
    </source>
</evidence>
<protein>
    <submittedName>
        <fullName evidence="5">Glycosyltransferase involved in cell wall biosynthesis</fullName>
    </submittedName>
</protein>
<dbReference type="Proteomes" id="UP001232163">
    <property type="component" value="Unassembled WGS sequence"/>
</dbReference>
<evidence type="ECO:0000256" key="2">
    <source>
        <dbReference type="ARBA" id="ARBA00022679"/>
    </source>
</evidence>
<keyword evidence="2" id="KW-0808">Transferase</keyword>
<accession>A0ABT9MBV5</accession>
<dbReference type="RefSeq" id="WP_307465391.1">
    <property type="nucleotide sequence ID" value="NZ_JAURUR010000003.1"/>
</dbReference>
<dbReference type="SUPFAM" id="SSF53756">
    <property type="entry name" value="UDP-Glycosyltransferase/glycogen phosphorylase"/>
    <property type="match status" value="1"/>
</dbReference>
<evidence type="ECO:0000313" key="5">
    <source>
        <dbReference type="EMBL" id="MDP9764075.1"/>
    </source>
</evidence>
<keyword evidence="6" id="KW-1185">Reference proteome</keyword>
<dbReference type="InterPro" id="IPR001296">
    <property type="entry name" value="Glyco_trans_1"/>
</dbReference>
<keyword evidence="1" id="KW-0328">Glycosyltransferase</keyword>
<feature type="domain" description="Glycosyl transferase family 1" evidence="3">
    <location>
        <begin position="209"/>
        <end position="363"/>
    </location>
</feature>
<dbReference type="InterPro" id="IPR028098">
    <property type="entry name" value="Glyco_trans_4-like_N"/>
</dbReference>
<name>A0ABT9MBV5_9DEIO</name>
<sequence>MTVTRSGRPLRVMAVLPSLWPGGAEMQLVHLLLGLPRDEYECELVTLLSVPGGNGLSARLEAGGVPWTDLGVAPALDRPMGAGHAARNLLIARRRLARRIEAFGPDVVYSRLWYAGVAVGSLNRRALGFRHVANEELTLDAQIDRGRVKRWLRGWVIRQADRWVVPTEGLRVQFVRAGAPADQGQVIHNATPLPPLRREASGPAGAGPLRVAAMGRLVPDKGFDRLLDVTAELRRRGVPVQVEVAGEGPERAALEGRTRALGVADTVRFIGYVPDPLAFLQAHDVFVLTSRAEGFANVLVEAMACGLPAVSFDIEFGPRELVVHGETGYLVPDGETGGMAAHLHALAADPALRARLGHAGRERAATQFSIDRMTARFAALFRDVTRPPARAGGEHHVWNSWHRSRP</sequence>
<evidence type="ECO:0000259" key="4">
    <source>
        <dbReference type="Pfam" id="PF13579"/>
    </source>
</evidence>
<dbReference type="Pfam" id="PF00534">
    <property type="entry name" value="Glycos_transf_1"/>
    <property type="match status" value="1"/>
</dbReference>
<proteinExistence type="predicted"/>
<organism evidence="5 6">
    <name type="scientific">Deinococcus enclensis</name>
    <dbReference type="NCBI Taxonomy" id="1049582"/>
    <lineage>
        <taxon>Bacteria</taxon>
        <taxon>Thermotogati</taxon>
        <taxon>Deinococcota</taxon>
        <taxon>Deinococci</taxon>
        <taxon>Deinococcales</taxon>
        <taxon>Deinococcaceae</taxon>
        <taxon>Deinococcus</taxon>
    </lineage>
</organism>
<dbReference type="Gene3D" id="3.40.50.2000">
    <property type="entry name" value="Glycogen Phosphorylase B"/>
    <property type="match status" value="2"/>
</dbReference>
<evidence type="ECO:0000313" key="6">
    <source>
        <dbReference type="Proteomes" id="UP001232163"/>
    </source>
</evidence>
<dbReference type="EMBL" id="JAURUR010000003">
    <property type="protein sequence ID" value="MDP9764075.1"/>
    <property type="molecule type" value="Genomic_DNA"/>
</dbReference>
<feature type="domain" description="Glycosyltransferase subfamily 4-like N-terminal" evidence="4">
    <location>
        <begin position="22"/>
        <end position="189"/>
    </location>
</feature>
<dbReference type="Pfam" id="PF13579">
    <property type="entry name" value="Glyco_trans_4_4"/>
    <property type="match status" value="1"/>
</dbReference>
<reference evidence="5 6" key="1">
    <citation type="submission" date="2023-07" db="EMBL/GenBank/DDBJ databases">
        <title>Genomic Encyclopedia of Type Strains, Phase IV (KMG-IV): sequencing the most valuable type-strain genomes for metagenomic binning, comparative biology and taxonomic classification.</title>
        <authorList>
            <person name="Goeker M."/>
        </authorList>
    </citation>
    <scope>NUCLEOTIDE SEQUENCE [LARGE SCALE GENOMIC DNA]</scope>
    <source>
        <strain evidence="5 6">NIO-1023</strain>
    </source>
</reference>
<comment type="caution">
    <text evidence="5">The sequence shown here is derived from an EMBL/GenBank/DDBJ whole genome shotgun (WGS) entry which is preliminary data.</text>
</comment>
<dbReference type="PANTHER" id="PTHR12526:SF510">
    <property type="entry name" value="D-INOSITOL 3-PHOSPHATE GLYCOSYLTRANSFERASE"/>
    <property type="match status" value="1"/>
</dbReference>
<gene>
    <name evidence="5" type="ORF">QO006_001500</name>
</gene>
<evidence type="ECO:0000259" key="3">
    <source>
        <dbReference type="Pfam" id="PF00534"/>
    </source>
</evidence>
<dbReference type="PANTHER" id="PTHR12526">
    <property type="entry name" value="GLYCOSYLTRANSFERASE"/>
    <property type="match status" value="1"/>
</dbReference>